<gene>
    <name evidence="2" type="primary">LOC107495531</name>
</gene>
<organism evidence="1 2">
    <name type="scientific">Arachis duranensis</name>
    <name type="common">Wild peanut</name>
    <dbReference type="NCBI Taxonomy" id="130453"/>
    <lineage>
        <taxon>Eukaryota</taxon>
        <taxon>Viridiplantae</taxon>
        <taxon>Streptophyta</taxon>
        <taxon>Embryophyta</taxon>
        <taxon>Tracheophyta</taxon>
        <taxon>Spermatophyta</taxon>
        <taxon>Magnoliopsida</taxon>
        <taxon>eudicotyledons</taxon>
        <taxon>Gunneridae</taxon>
        <taxon>Pentapetalae</taxon>
        <taxon>rosids</taxon>
        <taxon>fabids</taxon>
        <taxon>Fabales</taxon>
        <taxon>Fabaceae</taxon>
        <taxon>Papilionoideae</taxon>
        <taxon>50 kb inversion clade</taxon>
        <taxon>dalbergioids sensu lato</taxon>
        <taxon>Dalbergieae</taxon>
        <taxon>Pterocarpus clade</taxon>
        <taxon>Arachis</taxon>
    </lineage>
</organism>
<dbReference type="SUPFAM" id="SSF117281">
    <property type="entry name" value="Kelch motif"/>
    <property type="match status" value="1"/>
</dbReference>
<name>A0A6P4DWW0_ARADU</name>
<dbReference type="Proteomes" id="UP000515211">
    <property type="component" value="Chromosome 6"/>
</dbReference>
<protein>
    <submittedName>
        <fullName evidence="2">Uncharacterized protein LOC107495531</fullName>
    </submittedName>
</protein>
<dbReference type="AlphaFoldDB" id="A0A6P4DWW0"/>
<dbReference type="Gene3D" id="3.40.50.360">
    <property type="match status" value="1"/>
</dbReference>
<dbReference type="InterPro" id="IPR029039">
    <property type="entry name" value="Flavoprotein-like_sf"/>
</dbReference>
<evidence type="ECO:0000313" key="1">
    <source>
        <dbReference type="Proteomes" id="UP000515211"/>
    </source>
</evidence>
<keyword evidence="1" id="KW-1185">Reference proteome</keyword>
<accession>A0A6P4DWW0</accession>
<dbReference type="Gene3D" id="2.120.10.80">
    <property type="entry name" value="Kelch-type beta propeller"/>
    <property type="match status" value="1"/>
</dbReference>
<sequence>MRWWIHEPIFHLNDLCVVSFGPKLDKRPCWAGSRVKTHAVASASLTVSVEGSFAESRISAPAPQRHLLPQLKRLHQTGKANNAPLVVFVTGGYIGIRYLVHRGRRRRHGHCRNLLLNLQVSPLLPSRTTETQSTWQDPVRSRLKFSTAEALAERLRNLLESKGLVLEVIDARNYDPEDLPKENLILLVDSTSDFWYQPPEPPQLLALDDSKGAKNFARWLVRNAESFGMGAVVVKACNFTAFVVGKRDGKNLMAKAANHFRYVEYDYHFKEWWGSVVATVSGDTVDNGMCGESEPEDDVGCSDPKSIYMLVENVDVVDRKRTFRRRMLTITEANFIKHGSVDLEDGGPVTAQWPVGDDLIMDSNLPTFQGFCSLGGSLFIAGGIMCNNGSKFEFELKLEHFFPAKMWCLKYDGSTWIWSLCGSMINYRMNPIVVPYHRNLYIFGGDNKDWVEIYNPQSDLWEKREVPREAPHVNFWSSSKSYFLWEDRTKPRKKTLIMLYVYYGKYQELISYDIEANLWRSPHCDLPPIRDSCPRKLIRLACSNYLLIVDSAAMWYIYDFSEKKLMADVHVNGLEKLTGRVSYVFCCHYTSEESLIYVFMEPDEKVVEEYGGDPDFVPYARVKLQTSGNFSTKVESKGNLKVGPYSKLYMFAVGDQDIELKGGL</sequence>
<dbReference type="GeneID" id="107495531"/>
<dbReference type="InterPro" id="IPR015915">
    <property type="entry name" value="Kelch-typ_b-propeller"/>
</dbReference>
<reference evidence="2" key="2">
    <citation type="submission" date="2025-08" db="UniProtKB">
        <authorList>
            <consortium name="RefSeq"/>
        </authorList>
    </citation>
    <scope>IDENTIFICATION</scope>
    <source>
        <tissue evidence="2">Whole plant</tissue>
    </source>
</reference>
<reference evidence="1" key="1">
    <citation type="journal article" date="2016" name="Nat. Genet.">
        <title>The genome sequences of Arachis duranensis and Arachis ipaensis, the diploid ancestors of cultivated peanut.</title>
        <authorList>
            <person name="Bertioli D.J."/>
            <person name="Cannon S.B."/>
            <person name="Froenicke L."/>
            <person name="Huang G."/>
            <person name="Farmer A.D."/>
            <person name="Cannon E.K."/>
            <person name="Liu X."/>
            <person name="Gao D."/>
            <person name="Clevenger J."/>
            <person name="Dash S."/>
            <person name="Ren L."/>
            <person name="Moretzsohn M.C."/>
            <person name="Shirasawa K."/>
            <person name="Huang W."/>
            <person name="Vidigal B."/>
            <person name="Abernathy B."/>
            <person name="Chu Y."/>
            <person name="Niederhuth C.E."/>
            <person name="Umale P."/>
            <person name="Araujo A.C."/>
            <person name="Kozik A."/>
            <person name="Kim K.D."/>
            <person name="Burow M.D."/>
            <person name="Varshney R.K."/>
            <person name="Wang X."/>
            <person name="Zhang X."/>
            <person name="Barkley N."/>
            <person name="Guimaraes P.M."/>
            <person name="Isobe S."/>
            <person name="Guo B."/>
            <person name="Liao B."/>
            <person name="Stalker H.T."/>
            <person name="Schmitz R.J."/>
            <person name="Scheffler B.E."/>
            <person name="Leal-Bertioli S.C."/>
            <person name="Xun X."/>
            <person name="Jackson S.A."/>
            <person name="Michelmore R."/>
            <person name="Ozias-Akins P."/>
        </authorList>
    </citation>
    <scope>NUCLEOTIDE SEQUENCE [LARGE SCALE GENOMIC DNA]</scope>
    <source>
        <strain evidence="1">cv. V14167</strain>
    </source>
</reference>
<evidence type="ECO:0000313" key="2">
    <source>
        <dbReference type="RefSeq" id="XP_015972163.3"/>
    </source>
</evidence>
<dbReference type="KEGG" id="adu:107495531"/>
<dbReference type="SUPFAM" id="SSF52218">
    <property type="entry name" value="Flavoproteins"/>
    <property type="match status" value="1"/>
</dbReference>
<proteinExistence type="predicted"/>
<dbReference type="RefSeq" id="XP_015972163.3">
    <property type="nucleotide sequence ID" value="XM_016116677.3"/>
</dbReference>